<dbReference type="PANTHER" id="PTHR37836">
    <property type="entry name" value="LMO1036 PROTEIN"/>
    <property type="match status" value="1"/>
</dbReference>
<reference evidence="3 4" key="1">
    <citation type="submission" date="2024-03" db="EMBL/GenBank/DDBJ databases">
        <title>Bacilli Hybrid Assemblies.</title>
        <authorList>
            <person name="Kovac J."/>
        </authorList>
    </citation>
    <scope>NUCLEOTIDE SEQUENCE [LARGE SCALE GENOMIC DNA]</scope>
    <source>
        <strain evidence="3 4">FSL R7-0666</strain>
    </source>
</reference>
<proteinExistence type="predicted"/>
<dbReference type="SUPFAM" id="SSF51445">
    <property type="entry name" value="(Trans)glycosidases"/>
    <property type="match status" value="1"/>
</dbReference>
<dbReference type="Pfam" id="PF12904">
    <property type="entry name" value="Collagen_bind_2"/>
    <property type="match status" value="1"/>
</dbReference>
<dbReference type="InterPro" id="IPR025277">
    <property type="entry name" value="Apiosidase-like_cat_dom"/>
</dbReference>
<sequence length="432" mass="50081">MHSNQTYLVNGDEPFFWLGDTAWTLFQRLSIHHAKTYLMNRKEKGFNVIQSILINVAHKNDPVSHQQIENEDLLKTIAPENRQYWDRVVELVDFAAEHGMYFALLPVWGKVAKKGFLHARNVEAYADFLAETFKDKPNILWLLGGDTRGDLDPELWDVFGQKLKASMPDMLVGYHPFGRTSSSYWFHDKDWLDFNMFQSGHRRYDQPALQSWDDAYAQEPWYGEDNWQYVLHDLAQTPTKPVIDGEPSYEQIPQGLHDSSEPYWQAHHVRRYAYWSVLSGAFGHTYGHNAIFQFNGSGFGPEYGVNATWAEALHASGGSQMQYLKELMLEIRFQECEQMQSILYPEEVEEPKEDKVLVFGRDQHLVAYTYSGKSFSLHKPDATMNYKAYWIDPVNGSRSYTGLYSLNEAVSFQPPPKDTDFTDWVLLLVELD</sequence>
<dbReference type="InterPro" id="IPR024749">
    <property type="entry name" value="Collagen-bd_put"/>
</dbReference>
<evidence type="ECO:0000313" key="3">
    <source>
        <dbReference type="EMBL" id="MEN0642402.1"/>
    </source>
</evidence>
<evidence type="ECO:0000259" key="2">
    <source>
        <dbReference type="Pfam" id="PF13204"/>
    </source>
</evidence>
<organism evidence="3 4">
    <name type="scientific">Alkalicoccobacillus gibsonii</name>
    <dbReference type="NCBI Taxonomy" id="79881"/>
    <lineage>
        <taxon>Bacteria</taxon>
        <taxon>Bacillati</taxon>
        <taxon>Bacillota</taxon>
        <taxon>Bacilli</taxon>
        <taxon>Bacillales</taxon>
        <taxon>Bacillaceae</taxon>
        <taxon>Alkalicoccobacillus</taxon>
    </lineage>
</organism>
<dbReference type="Pfam" id="PF13204">
    <property type="entry name" value="Apiosidase"/>
    <property type="match status" value="1"/>
</dbReference>
<comment type="caution">
    <text evidence="3">The sequence shown here is derived from an EMBL/GenBank/DDBJ whole genome shotgun (WGS) entry which is preliminary data.</text>
</comment>
<evidence type="ECO:0000313" key="4">
    <source>
        <dbReference type="Proteomes" id="UP001418796"/>
    </source>
</evidence>
<feature type="domain" description="Apiosidase-like catalytic" evidence="2">
    <location>
        <begin position="3"/>
        <end position="333"/>
    </location>
</feature>
<dbReference type="EMBL" id="JBCITK010000001">
    <property type="protein sequence ID" value="MEN0642402.1"/>
    <property type="molecule type" value="Genomic_DNA"/>
</dbReference>
<accession>A0ABU9VES9</accession>
<dbReference type="PANTHER" id="PTHR37836:SF3">
    <property type="entry name" value="ENDOGLUCANASE"/>
    <property type="match status" value="1"/>
</dbReference>
<dbReference type="Proteomes" id="UP001418796">
    <property type="component" value="Unassembled WGS sequence"/>
</dbReference>
<dbReference type="InterPro" id="IPR017853">
    <property type="entry name" value="GH"/>
</dbReference>
<protein>
    <submittedName>
        <fullName evidence="3">DUF4038 domain-containing protein</fullName>
    </submittedName>
</protein>
<feature type="domain" description="Putative collagen-binding" evidence="1">
    <location>
        <begin position="350"/>
        <end position="428"/>
    </location>
</feature>
<keyword evidence="4" id="KW-1185">Reference proteome</keyword>
<name>A0ABU9VES9_9BACI</name>
<dbReference type="RefSeq" id="WP_343132065.1">
    <property type="nucleotide sequence ID" value="NZ_JBCITK010000001.1"/>
</dbReference>
<gene>
    <name evidence="3" type="ORF">MKY91_04395</name>
</gene>
<dbReference type="Gene3D" id="3.20.20.80">
    <property type="entry name" value="Glycosidases"/>
    <property type="match status" value="1"/>
</dbReference>
<evidence type="ECO:0000259" key="1">
    <source>
        <dbReference type="Pfam" id="PF12904"/>
    </source>
</evidence>